<reference evidence="2 3" key="1">
    <citation type="journal article" date="2013" name="PLoS ONE">
        <title>Cultivation and Complete Genome Sequencing of Gloeobacter kilaueensis sp. nov., from a Lava Cave in Kilauea Caldera, Hawai'i.</title>
        <authorList>
            <person name="Saw J.H."/>
            <person name="Schatz M."/>
            <person name="Brown M.V."/>
            <person name="Kunkel D.D."/>
            <person name="Foster J.S."/>
            <person name="Shick H."/>
            <person name="Christensen S."/>
            <person name="Hou S."/>
            <person name="Wan X."/>
            <person name="Donachie S.P."/>
        </authorList>
    </citation>
    <scope>NUCLEOTIDE SEQUENCE [LARGE SCALE GENOMIC DNA]</scope>
    <source>
        <strain evidence="3">JS</strain>
    </source>
</reference>
<dbReference type="AlphaFoldDB" id="U5QLA8"/>
<dbReference type="eggNOG" id="COG4683">
    <property type="taxonomic scope" value="Bacteria"/>
</dbReference>
<sequence length="153" mass="17755">MVQEPPPWEVIFHDEFRPEFDALDEDVQLAILASAKNLKKDGPRLGRPKVDTLNGSKFANMKELQISEDGPWRVAFAFDPKRRAVLLWAGNKSGMSEDLFYKTLLRHADKRYDQHREVVEAELKQVRQQAEQAKKKVNGKSFPPATRQKKRKR</sequence>
<dbReference type="InterPro" id="IPR009241">
    <property type="entry name" value="HigB-like"/>
</dbReference>
<dbReference type="STRING" id="1183438.GKIL_2123"/>
<name>U5QLA8_GLOK1</name>
<organism evidence="2 3">
    <name type="scientific">Gloeobacter kilaueensis (strain ATCC BAA-2537 / CCAP 1431/1 / ULC 316 / JS1)</name>
    <dbReference type="NCBI Taxonomy" id="1183438"/>
    <lineage>
        <taxon>Bacteria</taxon>
        <taxon>Bacillati</taxon>
        <taxon>Cyanobacteriota</taxon>
        <taxon>Cyanophyceae</taxon>
        <taxon>Gloeobacterales</taxon>
        <taxon>Gloeobacteraceae</taxon>
        <taxon>Gloeobacter</taxon>
    </lineage>
</organism>
<evidence type="ECO:0000313" key="2">
    <source>
        <dbReference type="EMBL" id="AGY58369.1"/>
    </source>
</evidence>
<dbReference type="Proteomes" id="UP000017396">
    <property type="component" value="Chromosome"/>
</dbReference>
<dbReference type="InterPro" id="IPR035093">
    <property type="entry name" value="RelE/ParE_toxin_dom_sf"/>
</dbReference>
<evidence type="ECO:0000256" key="1">
    <source>
        <dbReference type="SAM" id="MobiDB-lite"/>
    </source>
</evidence>
<keyword evidence="3" id="KW-1185">Reference proteome</keyword>
<protein>
    <recommendedName>
        <fullName evidence="4">Addiction module toxin RelE</fullName>
    </recommendedName>
</protein>
<dbReference type="SUPFAM" id="SSF143011">
    <property type="entry name" value="RelE-like"/>
    <property type="match status" value="1"/>
</dbReference>
<dbReference type="EMBL" id="CP003587">
    <property type="protein sequence ID" value="AGY58369.1"/>
    <property type="molecule type" value="Genomic_DNA"/>
</dbReference>
<evidence type="ECO:0000313" key="3">
    <source>
        <dbReference type="Proteomes" id="UP000017396"/>
    </source>
</evidence>
<feature type="region of interest" description="Disordered" evidence="1">
    <location>
        <begin position="129"/>
        <end position="153"/>
    </location>
</feature>
<gene>
    <name evidence="2" type="ORF">GKIL_2123</name>
</gene>
<dbReference type="Pfam" id="PF05973">
    <property type="entry name" value="Gp49"/>
    <property type="match status" value="1"/>
</dbReference>
<evidence type="ECO:0008006" key="4">
    <source>
        <dbReference type="Google" id="ProtNLM"/>
    </source>
</evidence>
<proteinExistence type="predicted"/>
<accession>U5QLA8</accession>
<dbReference type="OrthoDB" id="330810at2"/>
<dbReference type="KEGG" id="glj:GKIL_2123"/>
<dbReference type="HOGENOM" id="CLU_107454_1_0_3"/>